<dbReference type="InterPro" id="IPR000326">
    <property type="entry name" value="PAP2/HPO"/>
</dbReference>
<feature type="domain" description="Phosphatidic acid phosphatase type 2/haloperoxidase" evidence="2">
    <location>
        <begin position="148"/>
        <end position="271"/>
    </location>
</feature>
<dbReference type="SUPFAM" id="SSF48317">
    <property type="entry name" value="Acid phosphatase/Vanadium-dependent haloperoxidase"/>
    <property type="match status" value="1"/>
</dbReference>
<dbReference type="Pfam" id="PF01569">
    <property type="entry name" value="PAP2"/>
    <property type="match status" value="1"/>
</dbReference>
<dbReference type="AlphaFoldDB" id="A0A0H5SDS0"/>
<proteinExistence type="predicted"/>
<evidence type="ECO:0000313" key="4">
    <source>
        <dbReference type="Proteomes" id="UP000236497"/>
    </source>
</evidence>
<organism evidence="3 4">
    <name type="scientific">Herbinix hemicellulosilytica</name>
    <dbReference type="NCBI Taxonomy" id="1564487"/>
    <lineage>
        <taxon>Bacteria</taxon>
        <taxon>Bacillati</taxon>
        <taxon>Bacillota</taxon>
        <taxon>Clostridia</taxon>
        <taxon>Lachnospirales</taxon>
        <taxon>Lachnospiraceae</taxon>
        <taxon>Herbinix</taxon>
    </lineage>
</organism>
<feature type="transmembrane region" description="Helical" evidence="1">
    <location>
        <begin position="9"/>
        <end position="27"/>
    </location>
</feature>
<sequence length="279" mass="32137">MDKNLLKRFTLGSFILTTISLLILAFGKIDYNLSLLLLNQESIWAKFFYIFGEQPAFWGLLIGTVILLSVHNKTNKLLRCIYLIFEFILSSLCTYLILIIPLRYIYDNSASINNFRLNTAGIALVIGIIITTVTPKYEKTLKKYRQHAIFLILVILTEILFVSIMKYIWGRPRMRSISGFDEFRYWYEISGPALGQEFKSFPSGHTANAFTILSYNVFVPSQKKYKGRVFFFLAVIWGSLVAVSRVVLGAHFTSDVVAGFFVTLACIYFYYNLLLDRHK</sequence>
<feature type="transmembrane region" description="Helical" evidence="1">
    <location>
        <begin position="256"/>
        <end position="275"/>
    </location>
</feature>
<feature type="transmembrane region" description="Helical" evidence="1">
    <location>
        <begin position="117"/>
        <end position="137"/>
    </location>
</feature>
<feature type="transmembrane region" description="Helical" evidence="1">
    <location>
        <begin position="149"/>
        <end position="169"/>
    </location>
</feature>
<keyword evidence="1" id="KW-0472">Membrane</keyword>
<dbReference type="SMART" id="SM00014">
    <property type="entry name" value="acidPPc"/>
    <property type="match status" value="1"/>
</dbReference>
<dbReference type="RefSeq" id="WP_103201710.1">
    <property type="nucleotide sequence ID" value="NZ_CVTD020000008.1"/>
</dbReference>
<dbReference type="PANTHER" id="PTHR14969">
    <property type="entry name" value="SPHINGOSINE-1-PHOSPHATE PHOSPHOHYDROLASE"/>
    <property type="match status" value="1"/>
</dbReference>
<accession>A0A0H5SDS0</accession>
<evidence type="ECO:0000313" key="3">
    <source>
        <dbReference type="EMBL" id="CRZ33537.1"/>
    </source>
</evidence>
<dbReference type="CDD" id="cd01610">
    <property type="entry name" value="PAP2_like"/>
    <property type="match status" value="1"/>
</dbReference>
<keyword evidence="1" id="KW-0812">Transmembrane</keyword>
<gene>
    <name evidence="3" type="ORF">HHT355_0327</name>
</gene>
<dbReference type="Gene3D" id="1.20.144.10">
    <property type="entry name" value="Phosphatidic acid phosphatase type 2/haloperoxidase"/>
    <property type="match status" value="1"/>
</dbReference>
<feature type="transmembrane region" description="Helical" evidence="1">
    <location>
        <begin position="80"/>
        <end position="105"/>
    </location>
</feature>
<dbReference type="OrthoDB" id="9789113at2"/>
<keyword evidence="1" id="KW-1133">Transmembrane helix</keyword>
<dbReference type="EMBL" id="CVTD020000008">
    <property type="protein sequence ID" value="CRZ33537.1"/>
    <property type="molecule type" value="Genomic_DNA"/>
</dbReference>
<name>A0A0H5SDS0_HERHM</name>
<reference evidence="3 4" key="1">
    <citation type="submission" date="2015-06" db="EMBL/GenBank/DDBJ databases">
        <authorList>
            <person name="Wibberg Daniel"/>
        </authorList>
    </citation>
    <scope>NUCLEOTIDE SEQUENCE [LARGE SCALE GENOMIC DNA]</scope>
    <source>
        <strain evidence="3 4">T3/55T</strain>
    </source>
</reference>
<protein>
    <submittedName>
        <fullName evidence="3">Putative membrane protein</fullName>
    </submittedName>
</protein>
<evidence type="ECO:0000259" key="2">
    <source>
        <dbReference type="SMART" id="SM00014"/>
    </source>
</evidence>
<dbReference type="InterPro" id="IPR036938">
    <property type="entry name" value="PAP2/HPO_sf"/>
</dbReference>
<dbReference type="PANTHER" id="PTHR14969:SF13">
    <property type="entry name" value="AT30094P"/>
    <property type="match status" value="1"/>
</dbReference>
<keyword evidence="4" id="KW-1185">Reference proteome</keyword>
<dbReference type="Proteomes" id="UP000236497">
    <property type="component" value="Unassembled WGS sequence"/>
</dbReference>
<feature type="transmembrane region" description="Helical" evidence="1">
    <location>
        <begin position="230"/>
        <end position="250"/>
    </location>
</feature>
<evidence type="ECO:0000256" key="1">
    <source>
        <dbReference type="SAM" id="Phobius"/>
    </source>
</evidence>
<feature type="transmembrane region" description="Helical" evidence="1">
    <location>
        <begin position="47"/>
        <end position="68"/>
    </location>
</feature>